<evidence type="ECO:0000256" key="1">
    <source>
        <dbReference type="ARBA" id="ARBA00023015"/>
    </source>
</evidence>
<sequence length="277" mass="32491">MALLELQPSVALQEFIRVYRIVHFVFDSKATLPFKAYPPRAEHCLSFYPKDTETVSYTKSATKISNLKSVLMGQQSEITNRYVGNDFLVFQIVFRPGALYRITGIPSYELTNSYIDAETVFQKEIKNINEQLHQAKDYIQMKTVIESFLWRQVQHQKKEAHRLDRVCNTLLSTTQNFSIDSQAQAACLSPRQFERKFVERMGVSPKYFSKIIRFESTFRMKNKYPHYDWLTIAIQCGYYDYQHLAKDYKELTHLTPAAFHLLDLNSPERKFGEADTY</sequence>
<accession>A0A1I4WQ00</accession>
<dbReference type="AlphaFoldDB" id="A0A1I4WQ00"/>
<reference evidence="6" key="1">
    <citation type="submission" date="2016-10" db="EMBL/GenBank/DDBJ databases">
        <authorList>
            <person name="Varghese N."/>
            <person name="Submissions S."/>
        </authorList>
    </citation>
    <scope>NUCLEOTIDE SEQUENCE [LARGE SCALE GENOMIC DNA]</scope>
    <source>
        <strain evidence="6">DSM 4002</strain>
    </source>
</reference>
<protein>
    <submittedName>
        <fullName evidence="5">Transcriptional regulator, AraC family</fullName>
    </submittedName>
</protein>
<dbReference type="RefSeq" id="WP_024980871.1">
    <property type="nucleotide sequence ID" value="NZ_CBCRUM010000013.1"/>
</dbReference>
<keyword evidence="3" id="KW-0804">Transcription</keyword>
<keyword evidence="2" id="KW-0238">DNA-binding</keyword>
<keyword evidence="1" id="KW-0805">Transcription regulation</keyword>
<dbReference type="eggNOG" id="COG2207">
    <property type="taxonomic scope" value="Bacteria"/>
</dbReference>
<name>A0A1I4WQ00_9FLAO</name>
<proteinExistence type="predicted"/>
<dbReference type="InterPro" id="IPR050204">
    <property type="entry name" value="AraC_XylS_family_regulators"/>
</dbReference>
<organism evidence="5 6">
    <name type="scientific">Flavobacterium succinicans</name>
    <dbReference type="NCBI Taxonomy" id="29536"/>
    <lineage>
        <taxon>Bacteria</taxon>
        <taxon>Pseudomonadati</taxon>
        <taxon>Bacteroidota</taxon>
        <taxon>Flavobacteriia</taxon>
        <taxon>Flavobacteriales</taxon>
        <taxon>Flavobacteriaceae</taxon>
        <taxon>Flavobacterium</taxon>
    </lineage>
</organism>
<feature type="domain" description="HTH araC/xylS-type" evidence="4">
    <location>
        <begin position="164"/>
        <end position="262"/>
    </location>
</feature>
<evidence type="ECO:0000313" key="5">
    <source>
        <dbReference type="EMBL" id="SFN15848.1"/>
    </source>
</evidence>
<dbReference type="Pfam" id="PF12833">
    <property type="entry name" value="HTH_18"/>
    <property type="match status" value="1"/>
</dbReference>
<keyword evidence="6" id="KW-1185">Reference proteome</keyword>
<dbReference type="Proteomes" id="UP000182961">
    <property type="component" value="Unassembled WGS sequence"/>
</dbReference>
<gene>
    <name evidence="5" type="ORF">SAMN05444143_10754</name>
</gene>
<evidence type="ECO:0000259" key="4">
    <source>
        <dbReference type="PROSITE" id="PS01124"/>
    </source>
</evidence>
<evidence type="ECO:0000256" key="3">
    <source>
        <dbReference type="ARBA" id="ARBA00023163"/>
    </source>
</evidence>
<dbReference type="PANTHER" id="PTHR46796">
    <property type="entry name" value="HTH-TYPE TRANSCRIPTIONAL ACTIVATOR RHAS-RELATED"/>
    <property type="match status" value="1"/>
</dbReference>
<dbReference type="GO" id="GO:0043565">
    <property type="term" value="F:sequence-specific DNA binding"/>
    <property type="evidence" value="ECO:0007669"/>
    <property type="project" value="InterPro"/>
</dbReference>
<evidence type="ECO:0000256" key="2">
    <source>
        <dbReference type="ARBA" id="ARBA00023125"/>
    </source>
</evidence>
<dbReference type="EMBL" id="FOUT01000007">
    <property type="protein sequence ID" value="SFN15848.1"/>
    <property type="molecule type" value="Genomic_DNA"/>
</dbReference>
<dbReference type="PANTHER" id="PTHR46796:SF13">
    <property type="entry name" value="HTH-TYPE TRANSCRIPTIONAL ACTIVATOR RHAS"/>
    <property type="match status" value="1"/>
</dbReference>
<dbReference type="SMART" id="SM00342">
    <property type="entry name" value="HTH_ARAC"/>
    <property type="match status" value="1"/>
</dbReference>
<evidence type="ECO:0000313" key="6">
    <source>
        <dbReference type="Proteomes" id="UP000182961"/>
    </source>
</evidence>
<dbReference type="Gene3D" id="1.10.10.60">
    <property type="entry name" value="Homeodomain-like"/>
    <property type="match status" value="1"/>
</dbReference>
<dbReference type="Pfam" id="PF20240">
    <property type="entry name" value="DUF6597"/>
    <property type="match status" value="1"/>
</dbReference>
<dbReference type="InterPro" id="IPR046532">
    <property type="entry name" value="DUF6597"/>
</dbReference>
<dbReference type="GO" id="GO:0003700">
    <property type="term" value="F:DNA-binding transcription factor activity"/>
    <property type="evidence" value="ECO:0007669"/>
    <property type="project" value="InterPro"/>
</dbReference>
<dbReference type="InterPro" id="IPR018060">
    <property type="entry name" value="HTH_AraC"/>
</dbReference>
<dbReference type="PROSITE" id="PS01124">
    <property type="entry name" value="HTH_ARAC_FAMILY_2"/>
    <property type="match status" value="1"/>
</dbReference>